<name>A0ABS7PGU3_9SPHN</name>
<keyword evidence="1" id="KW-0732">Signal</keyword>
<gene>
    <name evidence="2" type="ORF">KYN89_14215</name>
</gene>
<evidence type="ECO:0000313" key="2">
    <source>
        <dbReference type="EMBL" id="MBY8338201.1"/>
    </source>
</evidence>
<dbReference type="Proteomes" id="UP000759298">
    <property type="component" value="Unassembled WGS sequence"/>
</dbReference>
<proteinExistence type="predicted"/>
<evidence type="ECO:0000313" key="3">
    <source>
        <dbReference type="Proteomes" id="UP000759298"/>
    </source>
</evidence>
<dbReference type="EMBL" id="JAHWXP010000004">
    <property type="protein sequence ID" value="MBY8338201.1"/>
    <property type="molecule type" value="Genomic_DNA"/>
</dbReference>
<sequence length="148" mass="16140">MPKMRFLTCTALLLASAACTDEAAVPQPDDANEAAAEPTRAPLKLAGQYKAFLYGPDHTSASGARLDQAWQVLQQDRANYHERDVRQDADQDDPLFASAANRDRIEDMVANGNMTEASARKIVDGNVLVAVDVYTRDGEPARLDVSVY</sequence>
<accession>A0ABS7PGU3</accession>
<feature type="signal peptide" evidence="1">
    <location>
        <begin position="1"/>
        <end position="23"/>
    </location>
</feature>
<comment type="caution">
    <text evidence="2">The sequence shown here is derived from an EMBL/GenBank/DDBJ whole genome shotgun (WGS) entry which is preliminary data.</text>
</comment>
<protein>
    <submittedName>
        <fullName evidence="2">Uncharacterized protein</fullName>
    </submittedName>
</protein>
<feature type="chain" id="PRO_5047054662" evidence="1">
    <location>
        <begin position="24"/>
        <end position="148"/>
    </location>
</feature>
<dbReference type="RefSeq" id="WP_222825704.1">
    <property type="nucleotide sequence ID" value="NZ_JAHWXP010000004.1"/>
</dbReference>
<reference evidence="2 3" key="1">
    <citation type="submission" date="2021-07" db="EMBL/GenBank/DDBJ databases">
        <title>Alteriqipengyuania abyssalis NZ-12B nov, sp.nov isolated from deep sea sponge in pacific ocean.</title>
        <authorList>
            <person name="Tareen S."/>
            <person name="Wink J."/>
        </authorList>
    </citation>
    <scope>NUCLEOTIDE SEQUENCE [LARGE SCALE GENOMIC DNA]</scope>
    <source>
        <strain evidence="2 3">NZ-12B</strain>
    </source>
</reference>
<keyword evidence="3" id="KW-1185">Reference proteome</keyword>
<evidence type="ECO:0000256" key="1">
    <source>
        <dbReference type="SAM" id="SignalP"/>
    </source>
</evidence>
<organism evidence="2 3">
    <name type="scientific">Alteriqipengyuania abyssalis</name>
    <dbReference type="NCBI Taxonomy" id="2860200"/>
    <lineage>
        <taxon>Bacteria</taxon>
        <taxon>Pseudomonadati</taxon>
        <taxon>Pseudomonadota</taxon>
        <taxon>Alphaproteobacteria</taxon>
        <taxon>Sphingomonadales</taxon>
        <taxon>Erythrobacteraceae</taxon>
        <taxon>Alteriqipengyuania</taxon>
    </lineage>
</organism>
<dbReference type="PROSITE" id="PS51257">
    <property type="entry name" value="PROKAR_LIPOPROTEIN"/>
    <property type="match status" value="1"/>
</dbReference>